<organism evidence="4 5">
    <name type="scientific">Leptidea sinapis</name>
    <dbReference type="NCBI Taxonomy" id="189913"/>
    <lineage>
        <taxon>Eukaryota</taxon>
        <taxon>Metazoa</taxon>
        <taxon>Ecdysozoa</taxon>
        <taxon>Arthropoda</taxon>
        <taxon>Hexapoda</taxon>
        <taxon>Insecta</taxon>
        <taxon>Pterygota</taxon>
        <taxon>Neoptera</taxon>
        <taxon>Endopterygota</taxon>
        <taxon>Lepidoptera</taxon>
        <taxon>Glossata</taxon>
        <taxon>Ditrysia</taxon>
        <taxon>Papilionoidea</taxon>
        <taxon>Pieridae</taxon>
        <taxon>Dismorphiinae</taxon>
        <taxon>Leptidea</taxon>
    </lineage>
</organism>
<reference evidence="4 5" key="1">
    <citation type="submission" date="2017-07" db="EMBL/GenBank/DDBJ databases">
        <authorList>
            <person name="Talla V."/>
            <person name="Backstrom N."/>
        </authorList>
    </citation>
    <scope>NUCLEOTIDE SEQUENCE [LARGE SCALE GENOMIC DNA]</scope>
</reference>
<dbReference type="CDD" id="cd19859">
    <property type="entry name" value="DSRM_STAU_rpt3"/>
    <property type="match status" value="1"/>
</dbReference>
<dbReference type="GO" id="GO:0003729">
    <property type="term" value="F:mRNA binding"/>
    <property type="evidence" value="ECO:0007669"/>
    <property type="project" value="TreeGrafter"/>
</dbReference>
<dbReference type="InterPro" id="IPR051740">
    <property type="entry name" value="DRBM-containing_protein"/>
</dbReference>
<dbReference type="PROSITE" id="PS50137">
    <property type="entry name" value="DS_RBD"/>
    <property type="match status" value="2"/>
</dbReference>
<sequence>MRLIARPLTWPTIKHQYRLTSETGPAHKKVFTVTLRLARAARGRKRGAHQHALPAPAAPRTARDLCQPAVYCTVAPIPGRVRPRAPPFRVPVRVCVGGRAWLGEGSSPQAARHDAAARALLDLRPQHPSPDPPVAGETEADLLNSEVKSPVSLVHELALKRNLNVIFSVKSERGPPHMRVFITVCKVGDMETEGEGNGKKVSKRRAAECMLEEMKRRKVRRWMAVLRAAWAVRWAAARARSTTRYPSWPWPATRPARARRSTACWRSEAPRAAGSSWCSYRVLEERGAARRREFLVQYVLLAMEMAK</sequence>
<dbReference type="PANTHER" id="PTHR46054">
    <property type="entry name" value="MATERNAL EFFECT PROTEIN STAUFEN"/>
    <property type="match status" value="1"/>
</dbReference>
<dbReference type="GO" id="GO:0098964">
    <property type="term" value="P:anterograde dendritic transport of messenger ribonucleoprotein complex"/>
    <property type="evidence" value="ECO:0007669"/>
    <property type="project" value="TreeGrafter"/>
</dbReference>
<dbReference type="EMBL" id="FZQP02005888">
    <property type="protein sequence ID" value="VVD02201.1"/>
    <property type="molecule type" value="Genomic_DNA"/>
</dbReference>
<dbReference type="GO" id="GO:0010494">
    <property type="term" value="C:cytoplasmic stress granule"/>
    <property type="evidence" value="ECO:0007669"/>
    <property type="project" value="TreeGrafter"/>
</dbReference>
<dbReference type="Proteomes" id="UP000324832">
    <property type="component" value="Unassembled WGS sequence"/>
</dbReference>
<dbReference type="GO" id="GO:0005886">
    <property type="term" value="C:plasma membrane"/>
    <property type="evidence" value="ECO:0007669"/>
    <property type="project" value="TreeGrafter"/>
</dbReference>
<feature type="domain" description="DRBM" evidence="3">
    <location>
        <begin position="16"/>
        <end position="67"/>
    </location>
</feature>
<evidence type="ECO:0000259" key="3">
    <source>
        <dbReference type="PROSITE" id="PS50137"/>
    </source>
</evidence>
<dbReference type="GO" id="GO:0043025">
    <property type="term" value="C:neuronal cell body"/>
    <property type="evidence" value="ECO:0007669"/>
    <property type="project" value="TreeGrafter"/>
</dbReference>
<feature type="domain" description="DRBM" evidence="3">
    <location>
        <begin position="149"/>
        <end position="216"/>
    </location>
</feature>
<dbReference type="GO" id="GO:0032839">
    <property type="term" value="C:dendrite cytoplasm"/>
    <property type="evidence" value="ECO:0007669"/>
    <property type="project" value="GOC"/>
</dbReference>
<dbReference type="Gene3D" id="3.30.160.20">
    <property type="match status" value="2"/>
</dbReference>
<proteinExistence type="predicted"/>
<dbReference type="GO" id="GO:0010468">
    <property type="term" value="P:regulation of gene expression"/>
    <property type="evidence" value="ECO:0007669"/>
    <property type="project" value="UniProtKB-ARBA"/>
</dbReference>
<dbReference type="FunFam" id="3.30.160.20:FF:000007">
    <property type="entry name" value="Double-stranded RNA-binding protein Staufen homolog 1"/>
    <property type="match status" value="1"/>
</dbReference>
<dbReference type="SMART" id="SM00358">
    <property type="entry name" value="DSRM"/>
    <property type="match status" value="2"/>
</dbReference>
<evidence type="ECO:0000313" key="5">
    <source>
        <dbReference type="Proteomes" id="UP000324832"/>
    </source>
</evidence>
<dbReference type="PANTHER" id="PTHR46054:SF3">
    <property type="entry name" value="MATERNAL EFFECT PROTEIN STAUFEN"/>
    <property type="match status" value="1"/>
</dbReference>
<accession>A0A5E4QVI4</accession>
<evidence type="ECO:0000256" key="2">
    <source>
        <dbReference type="PROSITE-ProRule" id="PRU00266"/>
    </source>
</evidence>
<dbReference type="GO" id="GO:0035418">
    <property type="term" value="P:protein localization to synapse"/>
    <property type="evidence" value="ECO:0007669"/>
    <property type="project" value="TreeGrafter"/>
</dbReference>
<dbReference type="Pfam" id="PF00035">
    <property type="entry name" value="dsrm"/>
    <property type="match status" value="1"/>
</dbReference>
<dbReference type="GO" id="GO:0007281">
    <property type="term" value="P:germ cell development"/>
    <property type="evidence" value="ECO:0007669"/>
    <property type="project" value="TreeGrafter"/>
</dbReference>
<name>A0A5E4QVI4_9NEOP</name>
<dbReference type="SUPFAM" id="SSF54768">
    <property type="entry name" value="dsRNA-binding domain-like"/>
    <property type="match status" value="2"/>
</dbReference>
<dbReference type="GO" id="GO:0003725">
    <property type="term" value="F:double-stranded RNA binding"/>
    <property type="evidence" value="ECO:0007669"/>
    <property type="project" value="TreeGrafter"/>
</dbReference>
<dbReference type="GO" id="GO:0008298">
    <property type="term" value="P:intracellular mRNA localization"/>
    <property type="evidence" value="ECO:0007669"/>
    <property type="project" value="TreeGrafter"/>
</dbReference>
<keyword evidence="5" id="KW-1185">Reference proteome</keyword>
<dbReference type="AlphaFoldDB" id="A0A5E4QVI4"/>
<evidence type="ECO:0000313" key="4">
    <source>
        <dbReference type="EMBL" id="VVD02201.1"/>
    </source>
</evidence>
<dbReference type="InterPro" id="IPR014720">
    <property type="entry name" value="dsRBD_dom"/>
</dbReference>
<protein>
    <recommendedName>
        <fullName evidence="3">DRBM domain-containing protein</fullName>
    </recommendedName>
</protein>
<evidence type="ECO:0000256" key="1">
    <source>
        <dbReference type="ARBA" id="ARBA00022884"/>
    </source>
</evidence>
<keyword evidence="1 2" id="KW-0694">RNA-binding</keyword>
<gene>
    <name evidence="4" type="ORF">LSINAPIS_LOCUS12467</name>
</gene>